<dbReference type="Gene3D" id="1.20.1270.60">
    <property type="entry name" value="Arfaptin homology (AH) domain/BAR domain"/>
    <property type="match status" value="1"/>
</dbReference>
<dbReference type="SUPFAM" id="SSF50044">
    <property type="entry name" value="SH3-domain"/>
    <property type="match status" value="1"/>
</dbReference>
<dbReference type="InterPro" id="IPR001452">
    <property type="entry name" value="SH3_domain"/>
</dbReference>
<name>A0A1D1XLF8_9ARAE</name>
<dbReference type="Gene3D" id="2.30.30.40">
    <property type="entry name" value="SH3 Domains"/>
    <property type="match status" value="1"/>
</dbReference>
<protein>
    <submittedName>
        <fullName evidence="4">Endophilin-A3</fullName>
    </submittedName>
</protein>
<reference evidence="4" key="1">
    <citation type="submission" date="2015-07" db="EMBL/GenBank/DDBJ databases">
        <title>Transcriptome Assembly of Anthurium amnicola.</title>
        <authorList>
            <person name="Suzuki J."/>
        </authorList>
    </citation>
    <scope>NUCLEOTIDE SEQUENCE</scope>
</reference>
<keyword evidence="1 2" id="KW-0728">SH3 domain</keyword>
<evidence type="ECO:0000259" key="3">
    <source>
        <dbReference type="PROSITE" id="PS50002"/>
    </source>
</evidence>
<accession>A0A1D1XLF8</accession>
<evidence type="ECO:0000256" key="1">
    <source>
        <dbReference type="ARBA" id="ARBA00022443"/>
    </source>
</evidence>
<evidence type="ECO:0000256" key="2">
    <source>
        <dbReference type="PROSITE-ProRule" id="PRU00192"/>
    </source>
</evidence>
<dbReference type="Pfam" id="PF14604">
    <property type="entry name" value="SH3_9"/>
    <property type="match status" value="1"/>
</dbReference>
<dbReference type="AlphaFoldDB" id="A0A1D1XLF8"/>
<dbReference type="InterPro" id="IPR027267">
    <property type="entry name" value="AH/BAR_dom_sf"/>
</dbReference>
<proteinExistence type="predicted"/>
<gene>
    <name evidence="4" type="primary">Sh3gl3_0</name>
    <name evidence="4" type="ORF">g.64692</name>
</gene>
<organism evidence="4">
    <name type="scientific">Anthurium amnicola</name>
    <dbReference type="NCBI Taxonomy" id="1678845"/>
    <lineage>
        <taxon>Eukaryota</taxon>
        <taxon>Viridiplantae</taxon>
        <taxon>Streptophyta</taxon>
        <taxon>Embryophyta</taxon>
        <taxon>Tracheophyta</taxon>
        <taxon>Spermatophyta</taxon>
        <taxon>Magnoliopsida</taxon>
        <taxon>Liliopsida</taxon>
        <taxon>Araceae</taxon>
        <taxon>Pothoideae</taxon>
        <taxon>Potheae</taxon>
        <taxon>Anthurium</taxon>
    </lineage>
</organism>
<dbReference type="PANTHER" id="PTHR14167:SF30">
    <property type="entry name" value="SH3 DOMAIN-CONTAINING PROTEIN 1"/>
    <property type="match status" value="1"/>
</dbReference>
<dbReference type="InterPro" id="IPR050384">
    <property type="entry name" value="Endophilin_SH3RF"/>
</dbReference>
<dbReference type="InterPro" id="IPR036028">
    <property type="entry name" value="SH3-like_dom_sf"/>
</dbReference>
<evidence type="ECO:0000313" key="4">
    <source>
        <dbReference type="EMBL" id="JAT43219.1"/>
    </source>
</evidence>
<sequence length="422" mass="47160">MEAIKKQASRLREQVAKQQQAVMKQFSGRFGIDAGLLDEDDAECHQLLQMLYSSTREAKHFQRNIVRGVEGLISVSSKQMEIALKLAGDCCKYGENQNSGTALARASRQLGTCHNLMERERENLLRVLGDQVYEPLRAMIMGAPLEDARHLTYRYEKIRQDVEAQVIDVAKRQLKSREAGGTPESLMKLQQAELRLSELRSTLLALGRESTSAMQSVESQQQRVTFQQLLAMVDAERTYHKNATSLLDELHSAMVLEKQQSTSERQSATTVNNNCAQTACEETQQHQCGDLQATTVNGTQFHKAYEVTELHQSSVLLETHVNGIQDQTTNEENKLQSDDLPAVDPKSDYFIAQVIHPFDAQADGELSLSVGDYVVVRQVSQNGWSEGECQGEAGWFPSAYVEQRDKAPANKVIEAGSLNNVR</sequence>
<dbReference type="PROSITE" id="PS50002">
    <property type="entry name" value="SH3"/>
    <property type="match status" value="1"/>
</dbReference>
<feature type="domain" description="SH3" evidence="3">
    <location>
        <begin position="347"/>
        <end position="406"/>
    </location>
</feature>
<dbReference type="PANTHER" id="PTHR14167">
    <property type="entry name" value="SH3 DOMAIN-CONTAINING"/>
    <property type="match status" value="1"/>
</dbReference>
<dbReference type="SMART" id="SM00326">
    <property type="entry name" value="SH3"/>
    <property type="match status" value="1"/>
</dbReference>
<dbReference type="CDD" id="cd11839">
    <property type="entry name" value="SH3_Intersectin_4"/>
    <property type="match status" value="1"/>
</dbReference>
<dbReference type="SUPFAM" id="SSF103657">
    <property type="entry name" value="BAR/IMD domain-like"/>
    <property type="match status" value="1"/>
</dbReference>
<dbReference type="EMBL" id="GDJX01024717">
    <property type="protein sequence ID" value="JAT43219.1"/>
    <property type="molecule type" value="Transcribed_RNA"/>
</dbReference>